<dbReference type="InterPro" id="IPR010538">
    <property type="entry name" value="DHOR"/>
</dbReference>
<accession>A0ABW5BLE6</accession>
<dbReference type="RefSeq" id="WP_380251899.1">
    <property type="nucleotide sequence ID" value="NZ_JBHUII010000004.1"/>
</dbReference>
<keyword evidence="1 4" id="KW-0349">Heme</keyword>
<dbReference type="EMBL" id="JBHUII010000004">
    <property type="protein sequence ID" value="MFD2206379.1"/>
    <property type="molecule type" value="Genomic_DNA"/>
</dbReference>
<dbReference type="PROSITE" id="PS51007">
    <property type="entry name" value="CYTC"/>
    <property type="match status" value="1"/>
</dbReference>
<proteinExistence type="predicted"/>
<feature type="compositionally biased region" description="Basic residues" evidence="5">
    <location>
        <begin position="72"/>
        <end position="81"/>
    </location>
</feature>
<dbReference type="Proteomes" id="UP001597294">
    <property type="component" value="Unassembled WGS sequence"/>
</dbReference>
<evidence type="ECO:0000256" key="4">
    <source>
        <dbReference type="PROSITE-ProRule" id="PRU00433"/>
    </source>
</evidence>
<dbReference type="Pfam" id="PF06537">
    <property type="entry name" value="DHOR"/>
    <property type="match status" value="1"/>
</dbReference>
<evidence type="ECO:0000256" key="3">
    <source>
        <dbReference type="ARBA" id="ARBA00023004"/>
    </source>
</evidence>
<sequence length="512" mass="56002">MASSLSNTMILCGIVSIGISMSAGVIANTSTRYQRDDLSETDQVRVSSVTQPTKDFSKAEKFEQKSAGAATSKKRVNKKSFSHSSGNLSFEGERDFKLGNSLFKKIWIASPSSTKASDGLGPLFNARSCQRCHLQDGRGHPPESNQDIATSMFLRLSVPPRTPEEIIAIETGTELRIAEPTYGGQLQDQAVTGLPAEGKMRISYQEKTVHLNGGETASLRAPSYRVEELAYGALDSEVMLSPRIAPPMIGLGLIEAIHEQDILALADPNDHDEDGISGKPSMVFDHDHREKILGRFGWKASNSSIHIQSANAFAGDIGLSTPDVPVPWGDCTINQPSCRSQPHGDQKHLGDGEAPKKVLDLVVFYSKNLAVPARRNVNDAEVLEGKELFYTSGCIGCHQPKYVTRRNAGQKELSFQLIWPYSDLLLHDMGEGLADNRPVGDASGREWRTAPLWGIGLTETVNGHTYFLHDGRARNLLEAILWHGGEAQPSRDTVVDMAPTERRSLLKFLESL</sequence>
<dbReference type="PANTHER" id="PTHR30600:SF4">
    <property type="entry name" value="CYTOCHROME C DOMAIN-CONTAINING PROTEIN"/>
    <property type="match status" value="1"/>
</dbReference>
<evidence type="ECO:0000256" key="2">
    <source>
        <dbReference type="ARBA" id="ARBA00022723"/>
    </source>
</evidence>
<organism evidence="7 8">
    <name type="scientific">Kiloniella antarctica</name>
    <dbReference type="NCBI Taxonomy" id="1550907"/>
    <lineage>
        <taxon>Bacteria</taxon>
        <taxon>Pseudomonadati</taxon>
        <taxon>Pseudomonadota</taxon>
        <taxon>Alphaproteobacteria</taxon>
        <taxon>Rhodospirillales</taxon>
        <taxon>Kiloniellaceae</taxon>
        <taxon>Kiloniella</taxon>
    </lineage>
</organism>
<evidence type="ECO:0000313" key="8">
    <source>
        <dbReference type="Proteomes" id="UP001597294"/>
    </source>
</evidence>
<evidence type="ECO:0000256" key="1">
    <source>
        <dbReference type="ARBA" id="ARBA00022617"/>
    </source>
</evidence>
<dbReference type="PANTHER" id="PTHR30600">
    <property type="entry name" value="CYTOCHROME C PEROXIDASE-RELATED"/>
    <property type="match status" value="1"/>
</dbReference>
<evidence type="ECO:0000313" key="7">
    <source>
        <dbReference type="EMBL" id="MFD2206379.1"/>
    </source>
</evidence>
<keyword evidence="2 4" id="KW-0479">Metal-binding</keyword>
<name>A0ABW5BLE6_9PROT</name>
<dbReference type="InterPro" id="IPR009056">
    <property type="entry name" value="Cyt_c-like_dom"/>
</dbReference>
<feature type="domain" description="Cytochrome c" evidence="6">
    <location>
        <begin position="380"/>
        <end position="512"/>
    </location>
</feature>
<feature type="region of interest" description="Disordered" evidence="5">
    <location>
        <begin position="46"/>
        <end position="86"/>
    </location>
</feature>
<dbReference type="InterPro" id="IPR036909">
    <property type="entry name" value="Cyt_c-like_dom_sf"/>
</dbReference>
<evidence type="ECO:0000256" key="5">
    <source>
        <dbReference type="SAM" id="MobiDB-lite"/>
    </source>
</evidence>
<gene>
    <name evidence="7" type="ORF">ACFSKO_12170</name>
</gene>
<comment type="caution">
    <text evidence="7">The sequence shown here is derived from an EMBL/GenBank/DDBJ whole genome shotgun (WGS) entry which is preliminary data.</text>
</comment>
<keyword evidence="3 4" id="KW-0408">Iron</keyword>
<dbReference type="SUPFAM" id="SSF46626">
    <property type="entry name" value="Cytochrome c"/>
    <property type="match status" value="1"/>
</dbReference>
<protein>
    <submittedName>
        <fullName evidence="7">Di-heme oxidoredictase family protein</fullName>
    </submittedName>
</protein>
<keyword evidence="8" id="KW-1185">Reference proteome</keyword>
<dbReference type="PIRSF" id="PIRSF028099">
    <property type="entry name" value="DUF1111"/>
    <property type="match status" value="1"/>
</dbReference>
<dbReference type="InterPro" id="IPR051395">
    <property type="entry name" value="Cytochrome_c_Peroxidase/MauG"/>
</dbReference>
<evidence type="ECO:0000259" key="6">
    <source>
        <dbReference type="PROSITE" id="PS51007"/>
    </source>
</evidence>
<reference evidence="8" key="1">
    <citation type="journal article" date="2019" name="Int. J. Syst. Evol. Microbiol.">
        <title>The Global Catalogue of Microorganisms (GCM) 10K type strain sequencing project: providing services to taxonomists for standard genome sequencing and annotation.</title>
        <authorList>
            <consortium name="The Broad Institute Genomics Platform"/>
            <consortium name="The Broad Institute Genome Sequencing Center for Infectious Disease"/>
            <person name="Wu L."/>
            <person name="Ma J."/>
        </authorList>
    </citation>
    <scope>NUCLEOTIDE SEQUENCE [LARGE SCALE GENOMIC DNA]</scope>
    <source>
        <strain evidence="8">CGMCC 4.7192</strain>
    </source>
</reference>
<feature type="compositionally biased region" description="Basic and acidic residues" evidence="5">
    <location>
        <begin position="55"/>
        <end position="64"/>
    </location>
</feature>
<dbReference type="Gene3D" id="1.10.760.10">
    <property type="entry name" value="Cytochrome c-like domain"/>
    <property type="match status" value="1"/>
</dbReference>